<evidence type="ECO:0000313" key="8">
    <source>
        <dbReference type="Proteomes" id="UP001147700"/>
    </source>
</evidence>
<evidence type="ECO:0000259" key="6">
    <source>
        <dbReference type="PROSITE" id="PS51012"/>
    </source>
</evidence>
<dbReference type="PANTHER" id="PTHR43229:SF2">
    <property type="entry name" value="NODULATION PROTEIN J"/>
    <property type="match status" value="1"/>
</dbReference>
<comment type="subcellular location">
    <subcellularLocation>
        <location evidence="5">Cell membrane</location>
        <topology evidence="5">Multi-pass membrane protein</topology>
    </subcellularLocation>
    <subcellularLocation>
        <location evidence="1">Membrane</location>
        <topology evidence="1">Multi-pass membrane protein</topology>
    </subcellularLocation>
</comment>
<dbReference type="InterPro" id="IPR013525">
    <property type="entry name" value="ABC2_TM"/>
</dbReference>
<feature type="transmembrane region" description="Helical" evidence="5">
    <location>
        <begin position="144"/>
        <end position="170"/>
    </location>
</feature>
<evidence type="ECO:0000313" key="7">
    <source>
        <dbReference type="EMBL" id="MDA0139664.1"/>
    </source>
</evidence>
<feature type="transmembrane region" description="Helical" evidence="5">
    <location>
        <begin position="59"/>
        <end position="77"/>
    </location>
</feature>
<evidence type="ECO:0000256" key="2">
    <source>
        <dbReference type="ARBA" id="ARBA00022692"/>
    </source>
</evidence>
<feature type="transmembrane region" description="Helical" evidence="5">
    <location>
        <begin position="177"/>
        <end position="194"/>
    </location>
</feature>
<keyword evidence="5" id="KW-1003">Cell membrane</keyword>
<dbReference type="PROSITE" id="PS51012">
    <property type="entry name" value="ABC_TM2"/>
    <property type="match status" value="1"/>
</dbReference>
<dbReference type="Proteomes" id="UP001147700">
    <property type="component" value="Unassembled WGS sequence"/>
</dbReference>
<protein>
    <recommendedName>
        <fullName evidence="5">Transport permease protein</fullName>
    </recommendedName>
</protein>
<keyword evidence="3 5" id="KW-1133">Transmembrane helix</keyword>
<keyword evidence="4 5" id="KW-0472">Membrane</keyword>
<reference evidence="7" key="1">
    <citation type="submission" date="2022-10" db="EMBL/GenBank/DDBJ databases">
        <title>The WGS of Solirubrobacter sp. CPCC 204708.</title>
        <authorList>
            <person name="Jiang Z."/>
        </authorList>
    </citation>
    <scope>NUCLEOTIDE SEQUENCE</scope>
    <source>
        <strain evidence="7">CPCC 204708</strain>
    </source>
</reference>
<evidence type="ECO:0000256" key="5">
    <source>
        <dbReference type="RuleBase" id="RU361157"/>
    </source>
</evidence>
<feature type="transmembrane region" description="Helical" evidence="5">
    <location>
        <begin position="234"/>
        <end position="256"/>
    </location>
</feature>
<sequence length="268" mass="28674">MSRAAWRATQAMVLRDLRILLSYRFRWISILLGPAVFVVLFYYVSRLVVVESVGSSDGYFSFVITGMAGLAVLTAAVSEVSTTLRNEQIAGTLERLATSAFGPLRACVAMTVYPVLQAMVVGMVTILMGMAIGNLRPGLPELVAAVPALALVAFAFAPLGLLAAALTFVVRQATMGVTLMITVFSVVAGVYFPISLLPEWIRWTSDVQPFTPAVGILRHLLATSPLEGSVWGDAARLAAFTVVLLPLSLIALRAALAHARARGTMTEY</sequence>
<dbReference type="EMBL" id="JAPCID010000028">
    <property type="protein sequence ID" value="MDA0139664.1"/>
    <property type="molecule type" value="Genomic_DNA"/>
</dbReference>
<organism evidence="7 8">
    <name type="scientific">Solirubrobacter deserti</name>
    <dbReference type="NCBI Taxonomy" id="2282478"/>
    <lineage>
        <taxon>Bacteria</taxon>
        <taxon>Bacillati</taxon>
        <taxon>Actinomycetota</taxon>
        <taxon>Thermoleophilia</taxon>
        <taxon>Solirubrobacterales</taxon>
        <taxon>Solirubrobacteraceae</taxon>
        <taxon>Solirubrobacter</taxon>
    </lineage>
</organism>
<dbReference type="RefSeq" id="WP_202955607.1">
    <property type="nucleotide sequence ID" value="NZ_JAPCID010000028.1"/>
</dbReference>
<dbReference type="PRINTS" id="PR00164">
    <property type="entry name" value="ABC2TRNSPORT"/>
</dbReference>
<evidence type="ECO:0000256" key="3">
    <source>
        <dbReference type="ARBA" id="ARBA00022989"/>
    </source>
</evidence>
<keyword evidence="2 5" id="KW-0812">Transmembrane</keyword>
<feature type="transmembrane region" description="Helical" evidence="5">
    <location>
        <begin position="25"/>
        <end position="44"/>
    </location>
</feature>
<evidence type="ECO:0000256" key="1">
    <source>
        <dbReference type="ARBA" id="ARBA00004141"/>
    </source>
</evidence>
<dbReference type="InterPro" id="IPR047817">
    <property type="entry name" value="ABC2_TM_bact-type"/>
</dbReference>
<feature type="domain" description="ABC transmembrane type-2" evidence="6">
    <location>
        <begin position="25"/>
        <end position="255"/>
    </location>
</feature>
<comment type="similarity">
    <text evidence="5">Belongs to the ABC-2 integral membrane protein family.</text>
</comment>
<name>A0ABT4RM96_9ACTN</name>
<feature type="transmembrane region" description="Helical" evidence="5">
    <location>
        <begin position="112"/>
        <end position="132"/>
    </location>
</feature>
<dbReference type="Pfam" id="PF01061">
    <property type="entry name" value="ABC2_membrane"/>
    <property type="match status" value="1"/>
</dbReference>
<keyword evidence="5" id="KW-0813">Transport</keyword>
<proteinExistence type="inferred from homology"/>
<dbReference type="InterPro" id="IPR000412">
    <property type="entry name" value="ABC_2_transport"/>
</dbReference>
<evidence type="ECO:0000256" key="4">
    <source>
        <dbReference type="ARBA" id="ARBA00023136"/>
    </source>
</evidence>
<dbReference type="PIRSF" id="PIRSF006648">
    <property type="entry name" value="DrrB"/>
    <property type="match status" value="1"/>
</dbReference>
<comment type="caution">
    <text evidence="7">The sequence shown here is derived from an EMBL/GenBank/DDBJ whole genome shotgun (WGS) entry which is preliminary data.</text>
</comment>
<keyword evidence="8" id="KW-1185">Reference proteome</keyword>
<dbReference type="InterPro" id="IPR051784">
    <property type="entry name" value="Nod_factor_ABC_transporter"/>
</dbReference>
<dbReference type="PANTHER" id="PTHR43229">
    <property type="entry name" value="NODULATION PROTEIN J"/>
    <property type="match status" value="1"/>
</dbReference>
<gene>
    <name evidence="7" type="ORF">OJ962_19340</name>
</gene>
<accession>A0ABT4RM96</accession>